<dbReference type="EMBL" id="QCYY01000822">
    <property type="protein sequence ID" value="ROT82449.1"/>
    <property type="molecule type" value="Genomic_DNA"/>
</dbReference>
<protein>
    <recommendedName>
        <fullName evidence="4">ZAD domain-containing protein</fullName>
    </recommendedName>
</protein>
<evidence type="ECO:0008006" key="4">
    <source>
        <dbReference type="Google" id="ProtNLM"/>
    </source>
</evidence>
<feature type="compositionally biased region" description="Basic and acidic residues" evidence="1">
    <location>
        <begin position="169"/>
        <end position="182"/>
    </location>
</feature>
<name>A0A3R7SZ02_PENVA</name>
<gene>
    <name evidence="2" type="ORF">C7M84_024408</name>
</gene>
<sequence length="299" mass="33251">MAEEGRVEIGEASAGCKMEESMSNLGGAPVVCLVCDRVIKELHRQDVPNVFLENSVTSHSQQQLANMLSVILKSPLESSQVYSKTLCRRCFRLLDELDGIEQRSVVLKTTIEELYNRSLLRRMKGPRVNEEETIGAMDLGLPEDDEEDDGSKISVKVEPLDDDEDFLADELRPEDQGIRPDDPEFNPAHDNMWRSKSRSKGRGRGRGRSRGRARGRGRGRGPGRPPKNIKDEDATTSKAGESLGEKLGQLVNKILGDDESEEPVDMETETPTTSAGTEEEVDAAEKVRNLLDINLFICR</sequence>
<keyword evidence="3" id="KW-1185">Reference proteome</keyword>
<comment type="caution">
    <text evidence="2">The sequence shown here is derived from an EMBL/GenBank/DDBJ whole genome shotgun (WGS) entry which is preliminary data.</text>
</comment>
<reference evidence="2 3" key="2">
    <citation type="submission" date="2019-01" db="EMBL/GenBank/DDBJ databases">
        <title>The decoding of complex shrimp genome reveals the adaptation for benthos swimmer, frequently molting mechanism and breeding impact on genome.</title>
        <authorList>
            <person name="Sun Y."/>
            <person name="Gao Y."/>
            <person name="Yu Y."/>
        </authorList>
    </citation>
    <scope>NUCLEOTIDE SEQUENCE [LARGE SCALE GENOMIC DNA]</scope>
    <source>
        <tissue evidence="2">Muscle</tissue>
    </source>
</reference>
<dbReference type="Proteomes" id="UP000283509">
    <property type="component" value="Unassembled WGS sequence"/>
</dbReference>
<accession>A0A3R7SZ02</accession>
<dbReference type="AlphaFoldDB" id="A0A3R7SZ02"/>
<evidence type="ECO:0000256" key="1">
    <source>
        <dbReference type="SAM" id="MobiDB-lite"/>
    </source>
</evidence>
<evidence type="ECO:0000313" key="2">
    <source>
        <dbReference type="EMBL" id="ROT82449.1"/>
    </source>
</evidence>
<feature type="compositionally biased region" description="Acidic residues" evidence="1">
    <location>
        <begin position="257"/>
        <end position="268"/>
    </location>
</feature>
<proteinExistence type="predicted"/>
<reference evidence="2 3" key="1">
    <citation type="submission" date="2018-04" db="EMBL/GenBank/DDBJ databases">
        <authorList>
            <person name="Zhang X."/>
            <person name="Yuan J."/>
            <person name="Li F."/>
            <person name="Xiang J."/>
        </authorList>
    </citation>
    <scope>NUCLEOTIDE SEQUENCE [LARGE SCALE GENOMIC DNA]</scope>
    <source>
        <tissue evidence="2">Muscle</tissue>
    </source>
</reference>
<organism evidence="2 3">
    <name type="scientific">Penaeus vannamei</name>
    <name type="common">Whiteleg shrimp</name>
    <name type="synonym">Litopenaeus vannamei</name>
    <dbReference type="NCBI Taxonomy" id="6689"/>
    <lineage>
        <taxon>Eukaryota</taxon>
        <taxon>Metazoa</taxon>
        <taxon>Ecdysozoa</taxon>
        <taxon>Arthropoda</taxon>
        <taxon>Crustacea</taxon>
        <taxon>Multicrustacea</taxon>
        <taxon>Malacostraca</taxon>
        <taxon>Eumalacostraca</taxon>
        <taxon>Eucarida</taxon>
        <taxon>Decapoda</taxon>
        <taxon>Dendrobranchiata</taxon>
        <taxon>Penaeoidea</taxon>
        <taxon>Penaeidae</taxon>
        <taxon>Penaeus</taxon>
    </lineage>
</organism>
<dbReference type="OrthoDB" id="8191242at2759"/>
<feature type="region of interest" description="Disordered" evidence="1">
    <location>
        <begin position="131"/>
        <end position="281"/>
    </location>
</feature>
<feature type="compositionally biased region" description="Basic residues" evidence="1">
    <location>
        <begin position="195"/>
        <end position="221"/>
    </location>
</feature>
<evidence type="ECO:0000313" key="3">
    <source>
        <dbReference type="Proteomes" id="UP000283509"/>
    </source>
</evidence>